<evidence type="ECO:0000313" key="1">
    <source>
        <dbReference type="EMBL" id="EKF17508.1"/>
    </source>
</evidence>
<sequence>MVDRQDFNSAGPACFAARKFPDQSSNRGGRPGVDAFLTVCDRLNANWLERSPEGMTELGLDTGGNNRARHELDDRSAEAYGDFLRSTRDLCRQAAAIDRRELTGAFTAYRSVVVDHVLAAADGALHFGFGTTGEAAPFMLNQLSMVQPYVVGTLNGAYQGVPDFLINKHPLADAADAEAYLDRVRSLPGVLNAETRRLRIDAMEKGVVPPNCLLDPAIARLDELIRQPAGETALVRHLRGGCERLRLPEGITEATTRILDSEVKPALARQMEELRRLNPGDSQSPGVARLRDGGDYYAWCLRISASASRSAEEIHAIGLDQVADIAAQADAALRKQGYAQGTVGERLSRLADEPRFSFPDDHDGKEAILATFRSVTMEAARKLPLVFGRLPPTALSIEPVPPELEADAPRGYYQRADLFGARQATYFANLRTTKDWSKFYLPTFAFHEGMPGHHLQFALAMNAPDLPEICRFVQMAGFSEGWALYAEQLADELGLYDDDPWGRIGYLQSSLLRAARLVVDTGLHHYGWLVEKCVDYLVTTVGETPGRSRSEVLRYVSWPGNACSYKLGHLAWTEMRKDVQGVLAAGFDPKGFHDEALRYGAMPLDQMRSSMQDWARDRAAAMI</sequence>
<evidence type="ECO:0008006" key="3">
    <source>
        <dbReference type="Google" id="ProtNLM"/>
    </source>
</evidence>
<dbReference type="PATRIC" id="fig|391937.3.peg.3658"/>
<name>K2MZV2_9HYPH</name>
<dbReference type="PANTHER" id="PTHR33361:SF2">
    <property type="entry name" value="DUF885 DOMAIN-CONTAINING PROTEIN"/>
    <property type="match status" value="1"/>
</dbReference>
<evidence type="ECO:0000313" key="2">
    <source>
        <dbReference type="Proteomes" id="UP000006786"/>
    </source>
</evidence>
<dbReference type="RefSeq" id="WP_008598499.1">
    <property type="nucleotide sequence ID" value="NZ_AMRM01000023.1"/>
</dbReference>
<accession>K2MZV2</accession>
<dbReference type="STRING" id="391937.NA2_17796"/>
<keyword evidence="2" id="KW-1185">Reference proteome</keyword>
<dbReference type="eggNOG" id="COG4805">
    <property type="taxonomic scope" value="Bacteria"/>
</dbReference>
<comment type="caution">
    <text evidence="1">The sequence shown here is derived from an EMBL/GenBank/DDBJ whole genome shotgun (WGS) entry which is preliminary data.</text>
</comment>
<dbReference type="InterPro" id="IPR010281">
    <property type="entry name" value="DUF885"/>
</dbReference>
<dbReference type="Pfam" id="PF05960">
    <property type="entry name" value="DUF885"/>
    <property type="match status" value="1"/>
</dbReference>
<protein>
    <recommendedName>
        <fullName evidence="3">DUF885 domain-containing protein</fullName>
    </recommendedName>
</protein>
<dbReference type="OrthoDB" id="9763405at2"/>
<dbReference type="PANTHER" id="PTHR33361">
    <property type="entry name" value="GLR0591 PROTEIN"/>
    <property type="match status" value="1"/>
</dbReference>
<dbReference type="EMBL" id="AMRM01000023">
    <property type="protein sequence ID" value="EKF17508.1"/>
    <property type="molecule type" value="Genomic_DNA"/>
</dbReference>
<gene>
    <name evidence="1" type="ORF">NA2_17796</name>
</gene>
<dbReference type="AlphaFoldDB" id="K2MZV2"/>
<dbReference type="Proteomes" id="UP000006786">
    <property type="component" value="Unassembled WGS sequence"/>
</dbReference>
<proteinExistence type="predicted"/>
<reference evidence="1 2" key="1">
    <citation type="journal article" date="2012" name="J. Bacteriol.">
        <title>Genome Sequence of Nitratireductor pacificus Type Strain pht-3B.</title>
        <authorList>
            <person name="Lai Q."/>
            <person name="Li G."/>
            <person name="Shao Z."/>
        </authorList>
    </citation>
    <scope>NUCLEOTIDE SEQUENCE [LARGE SCALE GENOMIC DNA]</scope>
    <source>
        <strain evidence="2">pht-3B</strain>
    </source>
</reference>
<organism evidence="1 2">
    <name type="scientific">Nitratireductor pacificus pht-3B</name>
    <dbReference type="NCBI Taxonomy" id="391937"/>
    <lineage>
        <taxon>Bacteria</taxon>
        <taxon>Pseudomonadati</taxon>
        <taxon>Pseudomonadota</taxon>
        <taxon>Alphaproteobacteria</taxon>
        <taxon>Hyphomicrobiales</taxon>
        <taxon>Phyllobacteriaceae</taxon>
        <taxon>Nitratireductor</taxon>
    </lineage>
</organism>